<evidence type="ECO:0000256" key="5">
    <source>
        <dbReference type="ARBA" id="ARBA00022617"/>
    </source>
</evidence>
<dbReference type="InterPro" id="IPR011577">
    <property type="entry name" value="Cyt_b561_bac/Ni-Hgenase"/>
</dbReference>
<dbReference type="Gene3D" id="1.20.950.20">
    <property type="entry name" value="Transmembrane di-heme cytochromes, Chain C"/>
    <property type="match status" value="1"/>
</dbReference>
<dbReference type="InterPro" id="IPR051542">
    <property type="entry name" value="Hydrogenase_cytochrome"/>
</dbReference>
<evidence type="ECO:0000256" key="10">
    <source>
        <dbReference type="ARBA" id="ARBA00023004"/>
    </source>
</evidence>
<reference evidence="15 17" key="1">
    <citation type="submission" date="2017-10" db="EMBL/GenBank/DDBJ databases">
        <title>Genomics of the genus Arcobacter.</title>
        <authorList>
            <person name="Perez-Cataluna A."/>
            <person name="Figueras M.J."/>
        </authorList>
    </citation>
    <scope>NUCLEOTIDE SEQUENCE [LARGE SCALE GENOMIC DNA]</scope>
    <source>
        <strain evidence="15 17">LMG 25534</strain>
    </source>
</reference>
<dbReference type="RefSeq" id="WP_115428659.1">
    <property type="nucleotide sequence ID" value="NZ_CP031367.1"/>
</dbReference>
<comment type="subcellular location">
    <subcellularLocation>
        <location evidence="1">Cell membrane</location>
        <topology evidence="1">Multi-pass membrane protein</topology>
    </subcellularLocation>
</comment>
<evidence type="ECO:0000256" key="2">
    <source>
        <dbReference type="ARBA" id="ARBA00008622"/>
    </source>
</evidence>
<accession>A0AAD0QKJ3</accession>
<feature type="transmembrane region" description="Helical" evidence="12">
    <location>
        <begin position="12"/>
        <end position="34"/>
    </location>
</feature>
<evidence type="ECO:0000256" key="12">
    <source>
        <dbReference type="SAM" id="Phobius"/>
    </source>
</evidence>
<evidence type="ECO:0000256" key="4">
    <source>
        <dbReference type="ARBA" id="ARBA00022475"/>
    </source>
</evidence>
<dbReference type="AlphaFoldDB" id="A0AAD0QKJ3"/>
<organism evidence="14 16">
    <name type="scientific">Aliarcobacter trophiarum LMG 25534</name>
    <dbReference type="NCBI Taxonomy" id="1032241"/>
    <lineage>
        <taxon>Bacteria</taxon>
        <taxon>Pseudomonadati</taxon>
        <taxon>Campylobacterota</taxon>
        <taxon>Epsilonproteobacteria</taxon>
        <taxon>Campylobacterales</taxon>
        <taxon>Arcobacteraceae</taxon>
        <taxon>Aliarcobacter</taxon>
    </lineage>
</organism>
<dbReference type="EMBL" id="CP031367">
    <property type="protein sequence ID" value="AXK49161.1"/>
    <property type="molecule type" value="Genomic_DNA"/>
</dbReference>
<keyword evidence="8" id="KW-0249">Electron transport</keyword>
<dbReference type="GO" id="GO:0022904">
    <property type="term" value="P:respiratory electron transport chain"/>
    <property type="evidence" value="ECO:0007669"/>
    <property type="project" value="InterPro"/>
</dbReference>
<evidence type="ECO:0000256" key="6">
    <source>
        <dbReference type="ARBA" id="ARBA00022692"/>
    </source>
</evidence>
<evidence type="ECO:0000259" key="13">
    <source>
        <dbReference type="Pfam" id="PF01292"/>
    </source>
</evidence>
<evidence type="ECO:0000256" key="7">
    <source>
        <dbReference type="ARBA" id="ARBA00022723"/>
    </source>
</evidence>
<keyword evidence="3" id="KW-0813">Transport</keyword>
<evidence type="ECO:0000256" key="3">
    <source>
        <dbReference type="ARBA" id="ARBA00022448"/>
    </source>
</evidence>
<proteinExistence type="inferred from homology"/>
<keyword evidence="17" id="KW-1185">Reference proteome</keyword>
<dbReference type="GO" id="GO:0009055">
    <property type="term" value="F:electron transfer activity"/>
    <property type="evidence" value="ECO:0007669"/>
    <property type="project" value="InterPro"/>
</dbReference>
<dbReference type="SUPFAM" id="SSF81342">
    <property type="entry name" value="Transmembrane di-heme cytochromes"/>
    <property type="match status" value="1"/>
</dbReference>
<name>A0AAD0QKJ3_9BACT</name>
<dbReference type="Proteomes" id="UP000289132">
    <property type="component" value="Unassembled WGS sequence"/>
</dbReference>
<protein>
    <submittedName>
        <fullName evidence="14">Cytochrome b561</fullName>
    </submittedName>
</protein>
<sequence>MGVFNEKRSLNLRVWHWLNSIAIIGLIFTCIFRSTWFNKNDNALIIQNKLSEFGLSLTNENAVVIAKLLRSEMWNWHYIFGFILVFLIIFRLFAFLSRSETGILTKIKESKNIHQKGAKIMHLLFYIVTFLVCLTGVLLYFRDDLNLAKSFVGFMKDMHKQSFFFYLFFIATHLFGVIVAETTTDKGLISEMFNGGK</sequence>
<keyword evidence="11 12" id="KW-0472">Membrane</keyword>
<dbReference type="EMBL" id="PDKD01000017">
    <property type="protein sequence ID" value="RXJ89860.1"/>
    <property type="molecule type" value="Genomic_DNA"/>
</dbReference>
<dbReference type="PANTHER" id="PTHR30485:SF0">
    <property type="entry name" value="NI_FE-HYDROGENASE 1 B-TYPE CYTOCHROME SUBUNIT-RELATED"/>
    <property type="match status" value="1"/>
</dbReference>
<gene>
    <name evidence="14" type="ORF">ATR_1304</name>
    <name evidence="15" type="ORF">CRU87_08565</name>
</gene>
<feature type="transmembrane region" description="Helical" evidence="12">
    <location>
        <begin position="117"/>
        <end position="141"/>
    </location>
</feature>
<feature type="transmembrane region" description="Helical" evidence="12">
    <location>
        <begin position="76"/>
        <end position="96"/>
    </location>
</feature>
<evidence type="ECO:0000256" key="1">
    <source>
        <dbReference type="ARBA" id="ARBA00004651"/>
    </source>
</evidence>
<dbReference type="InterPro" id="IPR016174">
    <property type="entry name" value="Di-haem_cyt_TM"/>
</dbReference>
<comment type="similarity">
    <text evidence="2">Belongs to the HupC/HyaC/HydC family.</text>
</comment>
<evidence type="ECO:0000313" key="15">
    <source>
        <dbReference type="EMBL" id="RXJ89860.1"/>
    </source>
</evidence>
<keyword evidence="10" id="KW-0408">Iron</keyword>
<dbReference type="PRINTS" id="PR00161">
    <property type="entry name" value="NIHGNASECYTB"/>
</dbReference>
<dbReference type="Pfam" id="PF01292">
    <property type="entry name" value="Ni_hydr_CYTB"/>
    <property type="match status" value="1"/>
</dbReference>
<dbReference type="GO" id="GO:0005886">
    <property type="term" value="C:plasma membrane"/>
    <property type="evidence" value="ECO:0007669"/>
    <property type="project" value="UniProtKB-SubCell"/>
</dbReference>
<dbReference type="InterPro" id="IPR000516">
    <property type="entry name" value="Ni-dep_Hydgase_cyt-B"/>
</dbReference>
<evidence type="ECO:0000313" key="16">
    <source>
        <dbReference type="Proteomes" id="UP000254504"/>
    </source>
</evidence>
<evidence type="ECO:0000313" key="14">
    <source>
        <dbReference type="EMBL" id="AXK49161.1"/>
    </source>
</evidence>
<keyword evidence="7" id="KW-0479">Metal-binding</keyword>
<evidence type="ECO:0000256" key="11">
    <source>
        <dbReference type="ARBA" id="ARBA00023136"/>
    </source>
</evidence>
<keyword evidence="5" id="KW-0349">Heme</keyword>
<evidence type="ECO:0000313" key="17">
    <source>
        <dbReference type="Proteomes" id="UP000289132"/>
    </source>
</evidence>
<keyword evidence="9 12" id="KW-1133">Transmembrane helix</keyword>
<evidence type="ECO:0000256" key="8">
    <source>
        <dbReference type="ARBA" id="ARBA00022982"/>
    </source>
</evidence>
<dbReference type="Proteomes" id="UP000254504">
    <property type="component" value="Chromosome"/>
</dbReference>
<dbReference type="GO" id="GO:0020037">
    <property type="term" value="F:heme binding"/>
    <property type="evidence" value="ECO:0007669"/>
    <property type="project" value="TreeGrafter"/>
</dbReference>
<dbReference type="KEGG" id="atp:ATR_1304"/>
<keyword evidence="6 12" id="KW-0812">Transmembrane</keyword>
<dbReference type="PANTHER" id="PTHR30485">
    <property type="entry name" value="NI/FE-HYDROGENASE 1 B-TYPE CYTOCHROME SUBUNIT"/>
    <property type="match status" value="1"/>
</dbReference>
<evidence type="ECO:0000256" key="9">
    <source>
        <dbReference type="ARBA" id="ARBA00022989"/>
    </source>
</evidence>
<reference evidence="14 16" key="2">
    <citation type="submission" date="2018-07" db="EMBL/GenBank/DDBJ databases">
        <title>Complete genome of the Arcobacter trophiarum type strain LMG 25534.</title>
        <authorList>
            <person name="Miller W.G."/>
            <person name="Yee E."/>
        </authorList>
    </citation>
    <scope>NUCLEOTIDE SEQUENCE [LARGE SCALE GENOMIC DNA]</scope>
    <source>
        <strain evidence="14 16">LMG 25534</strain>
    </source>
</reference>
<feature type="transmembrane region" description="Helical" evidence="12">
    <location>
        <begin position="161"/>
        <end position="180"/>
    </location>
</feature>
<dbReference type="GO" id="GO:0005506">
    <property type="term" value="F:iron ion binding"/>
    <property type="evidence" value="ECO:0007669"/>
    <property type="project" value="InterPro"/>
</dbReference>
<feature type="domain" description="Cytochrome b561 bacterial/Ni-hydrogenase" evidence="13">
    <location>
        <begin position="11"/>
        <end position="195"/>
    </location>
</feature>
<keyword evidence="4" id="KW-1003">Cell membrane</keyword>